<gene>
    <name evidence="2" type="ORF">CAEBREN_06830</name>
</gene>
<dbReference type="InParanoid" id="G0NHA4"/>
<dbReference type="FunCoup" id="G0NHA4">
    <property type="interactions" value="367"/>
</dbReference>
<dbReference type="Proteomes" id="UP000008068">
    <property type="component" value="Unassembled WGS sequence"/>
</dbReference>
<feature type="chain" id="PRO_5003405302" description="DUF281 domain-containing protein" evidence="1">
    <location>
        <begin position="18"/>
        <end position="331"/>
    </location>
</feature>
<evidence type="ECO:0000256" key="1">
    <source>
        <dbReference type="SAM" id="SignalP"/>
    </source>
</evidence>
<dbReference type="EMBL" id="GL379884">
    <property type="protein sequence ID" value="EGT60369.1"/>
    <property type="molecule type" value="Genomic_DNA"/>
</dbReference>
<organism evidence="3">
    <name type="scientific">Caenorhabditis brenneri</name>
    <name type="common">Nematode worm</name>
    <dbReference type="NCBI Taxonomy" id="135651"/>
    <lineage>
        <taxon>Eukaryota</taxon>
        <taxon>Metazoa</taxon>
        <taxon>Ecdysozoa</taxon>
        <taxon>Nematoda</taxon>
        <taxon>Chromadorea</taxon>
        <taxon>Rhabditida</taxon>
        <taxon>Rhabditina</taxon>
        <taxon>Rhabditomorpha</taxon>
        <taxon>Rhabditoidea</taxon>
        <taxon>Rhabditidae</taxon>
        <taxon>Peloderinae</taxon>
        <taxon>Caenorhabditis</taxon>
    </lineage>
</organism>
<proteinExistence type="predicted"/>
<sequence length="331" mass="37190">MKTIIFCFFFLLNSADSCLKINYAEPRNFLFAFLEPINLISAACACKSVALDSSNLQNEIGNLPIYPHLSAYPLKAPTISVDDCSGTVYCEGDYSLVVFDTDKVTNVEKCDCQFKTLYRLNLMREVGETDIYYNLSTYPIEGSRTPLYGCNGTFSCDPNYDLIVFNDQNKYFMYGKNPAEGYCDASSQQWKVNDGSSNYFSTSRTGVCVDYSPPTNCKSCRNVLDIFQAPTDDQGYYYFAIDQEGVKECRLMILGCVRNSTEEHCESSTVYAVNNVGTYNVTTIMSAITTESYLLCGDNGVYTERYPRGLLVENISKVYCEFKNCVKKVPA</sequence>
<dbReference type="OrthoDB" id="5889170at2759"/>
<keyword evidence="3" id="KW-1185">Reference proteome</keyword>
<protein>
    <recommendedName>
        <fullName evidence="4">DUF281 domain-containing protein</fullName>
    </recommendedName>
</protein>
<dbReference type="AlphaFoldDB" id="G0NHA4"/>
<evidence type="ECO:0008006" key="4">
    <source>
        <dbReference type="Google" id="ProtNLM"/>
    </source>
</evidence>
<evidence type="ECO:0000313" key="3">
    <source>
        <dbReference type="Proteomes" id="UP000008068"/>
    </source>
</evidence>
<keyword evidence="1" id="KW-0732">Signal</keyword>
<accession>G0NHA4</accession>
<dbReference type="HOGENOM" id="CLU_072666_0_0_1"/>
<name>G0NHA4_CAEBE</name>
<feature type="signal peptide" evidence="1">
    <location>
        <begin position="1"/>
        <end position="17"/>
    </location>
</feature>
<reference evidence="3" key="1">
    <citation type="submission" date="2011-07" db="EMBL/GenBank/DDBJ databases">
        <authorList>
            <consortium name="Caenorhabditis brenneri Sequencing and Analysis Consortium"/>
            <person name="Wilson R.K."/>
        </authorList>
    </citation>
    <scope>NUCLEOTIDE SEQUENCE [LARGE SCALE GENOMIC DNA]</scope>
    <source>
        <strain evidence="3">PB2801</strain>
    </source>
</reference>
<evidence type="ECO:0000313" key="2">
    <source>
        <dbReference type="EMBL" id="EGT60369.1"/>
    </source>
</evidence>